<accession>A0A914YIB0</accession>
<dbReference type="AlphaFoldDB" id="A0A914YIB0"/>
<protein>
    <submittedName>
        <fullName evidence="2">Uncharacterized protein</fullName>
    </submittedName>
</protein>
<organism evidence="1 2">
    <name type="scientific">Panagrolaimus superbus</name>
    <dbReference type="NCBI Taxonomy" id="310955"/>
    <lineage>
        <taxon>Eukaryota</taxon>
        <taxon>Metazoa</taxon>
        <taxon>Ecdysozoa</taxon>
        <taxon>Nematoda</taxon>
        <taxon>Chromadorea</taxon>
        <taxon>Rhabditida</taxon>
        <taxon>Tylenchina</taxon>
        <taxon>Panagrolaimomorpha</taxon>
        <taxon>Panagrolaimoidea</taxon>
        <taxon>Panagrolaimidae</taxon>
        <taxon>Panagrolaimus</taxon>
    </lineage>
</organism>
<keyword evidence="1" id="KW-1185">Reference proteome</keyword>
<reference evidence="2" key="1">
    <citation type="submission" date="2022-11" db="UniProtKB">
        <authorList>
            <consortium name="WormBaseParasite"/>
        </authorList>
    </citation>
    <scope>IDENTIFICATION</scope>
</reference>
<evidence type="ECO:0000313" key="1">
    <source>
        <dbReference type="Proteomes" id="UP000887577"/>
    </source>
</evidence>
<name>A0A914YIB0_9BILA</name>
<dbReference type="Proteomes" id="UP000887577">
    <property type="component" value="Unplaced"/>
</dbReference>
<dbReference type="WBParaSite" id="PSU_v2.g18549.t1">
    <property type="protein sequence ID" value="PSU_v2.g18549.t1"/>
    <property type="gene ID" value="PSU_v2.g18549"/>
</dbReference>
<sequence length="129" mass="12608">MFIPAIVIGGQMAGAIGVTLVHPEFVAAVLSLAADTGGQLCAGPIAERATGAGDAAGGANSRGRAGVCGDDCAVAPSAGGGSEASVLSQRKNENAFTGGVNGYPRKVVRIFPLTLTLSPGGEGTDRAQL</sequence>
<evidence type="ECO:0000313" key="2">
    <source>
        <dbReference type="WBParaSite" id="PSU_v2.g18549.t1"/>
    </source>
</evidence>
<proteinExistence type="predicted"/>